<keyword evidence="7" id="KW-0175">Coiled coil</keyword>
<evidence type="ECO:0000256" key="10">
    <source>
        <dbReference type="SAM" id="MobiDB-lite"/>
    </source>
</evidence>
<keyword evidence="3" id="KW-0158">Chromosome</keyword>
<dbReference type="GO" id="GO:0000070">
    <property type="term" value="P:mitotic sister chromatid segregation"/>
    <property type="evidence" value="ECO:0007669"/>
    <property type="project" value="TreeGrafter"/>
</dbReference>
<dbReference type="GO" id="GO:0051301">
    <property type="term" value="P:cell division"/>
    <property type="evidence" value="ECO:0007669"/>
    <property type="project" value="UniProtKB-KW"/>
</dbReference>
<proteinExistence type="inferred from homology"/>
<sequence>MDTQDSRIGKPSNPEEFFNETFTMVTEYLADGYERNMEVNALCQKSLCTQDSQTGKPSNADEFFNETHTMVTEYLADGYDALEDFIFKYVPMDEKNCSAMKQGIELLHHRAREKVESEMARFRRTAMAHCFLTPLPQDTALERPQEGDSPTVEYSTEAEEATDRELAHLRKDVALARAASSQTRKDIDSIEAQIGRHGDPTELQEVLRTVDTSKVAEGAQALAEYAARLAPLLAEAEKRSTAGSAPQQHKRGALGASAQDEEEESRTASGIRKLRRLLGSTDGGAD</sequence>
<evidence type="ECO:0000256" key="1">
    <source>
        <dbReference type="ARBA" id="ARBA00004629"/>
    </source>
</evidence>
<evidence type="ECO:0000256" key="3">
    <source>
        <dbReference type="ARBA" id="ARBA00022454"/>
    </source>
</evidence>
<dbReference type="AlphaFoldDB" id="A0A061QRA2"/>
<gene>
    <name evidence="11" type="ORF">TSPGSL018_23948</name>
</gene>
<dbReference type="PANTHER" id="PTHR14527">
    <property type="entry name" value="PROTEIN MIS12 HOMOLOG"/>
    <property type="match status" value="1"/>
</dbReference>
<evidence type="ECO:0000313" key="11">
    <source>
        <dbReference type="EMBL" id="JAC62218.1"/>
    </source>
</evidence>
<evidence type="ECO:0000256" key="4">
    <source>
        <dbReference type="ARBA" id="ARBA00022618"/>
    </source>
</evidence>
<dbReference type="PANTHER" id="PTHR14527:SF2">
    <property type="entry name" value="PROTEIN MIS12 HOMOLOG"/>
    <property type="match status" value="1"/>
</dbReference>
<evidence type="ECO:0000256" key="2">
    <source>
        <dbReference type="ARBA" id="ARBA00008643"/>
    </source>
</evidence>
<reference evidence="11" key="1">
    <citation type="submission" date="2014-05" db="EMBL/GenBank/DDBJ databases">
        <title>The transcriptome of the halophilic microalga Tetraselmis sp. GSL018 isolated from the Great Salt Lake, Utah.</title>
        <authorList>
            <person name="Jinkerson R.E."/>
            <person name="D'Adamo S."/>
            <person name="Posewitz M.C."/>
        </authorList>
    </citation>
    <scope>NUCLEOTIDE SEQUENCE</scope>
    <source>
        <strain evidence="11">GSL018</strain>
    </source>
</reference>
<dbReference type="GO" id="GO:0000444">
    <property type="term" value="C:MIS12/MIND type complex"/>
    <property type="evidence" value="ECO:0007669"/>
    <property type="project" value="TreeGrafter"/>
</dbReference>
<evidence type="ECO:0000256" key="8">
    <source>
        <dbReference type="ARBA" id="ARBA00023306"/>
    </source>
</evidence>
<keyword evidence="5" id="KW-0498">Mitosis</keyword>
<protein>
    <submittedName>
        <fullName evidence="11">Uncharacterized protein</fullName>
    </submittedName>
</protein>
<dbReference type="InterPro" id="IPR008685">
    <property type="entry name" value="Centromere_Mis12"/>
</dbReference>
<keyword evidence="4" id="KW-0132">Cell division</keyword>
<comment type="subcellular location">
    <subcellularLocation>
        <location evidence="1">Chromosome</location>
        <location evidence="1">Centromere</location>
        <location evidence="1">Kinetochore</location>
    </subcellularLocation>
</comment>
<evidence type="ECO:0000256" key="5">
    <source>
        <dbReference type="ARBA" id="ARBA00022776"/>
    </source>
</evidence>
<name>A0A061QRA2_9CHLO</name>
<keyword evidence="6" id="KW-0995">Kinetochore</keyword>
<organism evidence="11">
    <name type="scientific">Tetraselmis sp. GSL018</name>
    <dbReference type="NCBI Taxonomy" id="582737"/>
    <lineage>
        <taxon>Eukaryota</taxon>
        <taxon>Viridiplantae</taxon>
        <taxon>Chlorophyta</taxon>
        <taxon>core chlorophytes</taxon>
        <taxon>Chlorodendrophyceae</taxon>
        <taxon>Chlorodendrales</taxon>
        <taxon>Chlorodendraceae</taxon>
        <taxon>Tetraselmis</taxon>
    </lineage>
</organism>
<dbReference type="GO" id="GO:0005634">
    <property type="term" value="C:nucleus"/>
    <property type="evidence" value="ECO:0007669"/>
    <property type="project" value="InterPro"/>
</dbReference>
<evidence type="ECO:0000256" key="6">
    <source>
        <dbReference type="ARBA" id="ARBA00022838"/>
    </source>
</evidence>
<feature type="region of interest" description="Disordered" evidence="10">
    <location>
        <begin position="177"/>
        <end position="196"/>
    </location>
</feature>
<accession>A0A061QRA2</accession>
<evidence type="ECO:0000256" key="7">
    <source>
        <dbReference type="ARBA" id="ARBA00023054"/>
    </source>
</evidence>
<dbReference type="EMBL" id="GBEZ01024806">
    <property type="protein sequence ID" value="JAC62218.1"/>
    <property type="molecule type" value="Transcribed_RNA"/>
</dbReference>
<keyword evidence="8" id="KW-0131">Cell cycle</keyword>
<keyword evidence="9" id="KW-0137">Centromere</keyword>
<comment type="similarity">
    <text evidence="2">Belongs to the mis12 family.</text>
</comment>
<evidence type="ECO:0000256" key="9">
    <source>
        <dbReference type="ARBA" id="ARBA00023328"/>
    </source>
</evidence>
<feature type="compositionally biased region" description="Basic and acidic residues" evidence="10">
    <location>
        <begin position="183"/>
        <end position="196"/>
    </location>
</feature>
<feature type="region of interest" description="Disordered" evidence="10">
    <location>
        <begin position="238"/>
        <end position="286"/>
    </location>
</feature>
<dbReference type="GO" id="GO:0051382">
    <property type="term" value="P:kinetochore assembly"/>
    <property type="evidence" value="ECO:0007669"/>
    <property type="project" value="TreeGrafter"/>
</dbReference>